<dbReference type="EMBL" id="JADIMT010000095">
    <property type="protein sequence ID" value="MBO8436996.1"/>
    <property type="molecule type" value="Genomic_DNA"/>
</dbReference>
<protein>
    <submittedName>
        <fullName evidence="6">DUF1957 domain-containing protein</fullName>
    </submittedName>
</protein>
<dbReference type="InterPro" id="IPR027291">
    <property type="entry name" value="Glyco_hydro_38_N_sf"/>
</dbReference>
<evidence type="ECO:0000313" key="7">
    <source>
        <dbReference type="Proteomes" id="UP000823615"/>
    </source>
</evidence>
<dbReference type="Gene3D" id="1.20.1430.10">
    <property type="entry name" value="Families 57/38 glycoside transferase, middle domain"/>
    <property type="match status" value="1"/>
</dbReference>
<dbReference type="Pfam" id="PF09210">
    <property type="entry name" value="BE_C"/>
    <property type="match status" value="1"/>
</dbReference>
<dbReference type="CDD" id="cd10792">
    <property type="entry name" value="GH57N_AmyC_like"/>
    <property type="match status" value="1"/>
</dbReference>
<reference evidence="6" key="2">
    <citation type="journal article" date="2021" name="PeerJ">
        <title>Extensive microbial diversity within the chicken gut microbiome revealed by metagenomics and culture.</title>
        <authorList>
            <person name="Gilroy R."/>
            <person name="Ravi A."/>
            <person name="Getino M."/>
            <person name="Pursley I."/>
            <person name="Horton D.L."/>
            <person name="Alikhan N.F."/>
            <person name="Baker D."/>
            <person name="Gharbi K."/>
            <person name="Hall N."/>
            <person name="Watson M."/>
            <person name="Adriaenssens E.M."/>
            <person name="Foster-Nyarko E."/>
            <person name="Jarju S."/>
            <person name="Secka A."/>
            <person name="Antonio M."/>
            <person name="Oren A."/>
            <person name="Chaudhuri R.R."/>
            <person name="La Ragione R."/>
            <person name="Hildebrand F."/>
            <person name="Pallen M.J."/>
        </authorList>
    </citation>
    <scope>NUCLEOTIDE SEQUENCE</scope>
    <source>
        <strain evidence="6">7293</strain>
    </source>
</reference>
<dbReference type="GO" id="GO:0030979">
    <property type="term" value="P:alpha-glucan biosynthetic process"/>
    <property type="evidence" value="ECO:0007669"/>
    <property type="project" value="InterPro"/>
</dbReference>
<gene>
    <name evidence="6" type="ORF">IAA97_08465</name>
</gene>
<dbReference type="PANTHER" id="PTHR41695:SF1">
    <property type="entry name" value="1,4-ALPHA-GLUCAN BRANCHING ENZYME TK1436"/>
    <property type="match status" value="1"/>
</dbReference>
<evidence type="ECO:0000256" key="1">
    <source>
        <dbReference type="ARBA" id="ARBA00006821"/>
    </source>
</evidence>
<dbReference type="InterPro" id="IPR037090">
    <property type="entry name" value="57_glycoside_trans_central"/>
</dbReference>
<evidence type="ECO:0000256" key="2">
    <source>
        <dbReference type="ARBA" id="ARBA00023277"/>
    </source>
</evidence>
<dbReference type="Pfam" id="PF03065">
    <property type="entry name" value="Glyco_hydro_57"/>
    <property type="match status" value="1"/>
</dbReference>
<proteinExistence type="inferred from homology"/>
<dbReference type="Gene3D" id="3.20.110.10">
    <property type="entry name" value="Glycoside hydrolase 38, N terminal domain"/>
    <property type="match status" value="1"/>
</dbReference>
<feature type="domain" description="1,4-alpha-glucan branching enzyme C-terminal" evidence="5">
    <location>
        <begin position="425"/>
        <end position="525"/>
    </location>
</feature>
<dbReference type="PANTHER" id="PTHR41695">
    <property type="entry name" value="1,4-ALPHA-GLUCAN BRANCHING ENZYME RV3031-RELATED"/>
    <property type="match status" value="1"/>
</dbReference>
<dbReference type="InterPro" id="IPR004300">
    <property type="entry name" value="Glyco_hydro_57_N"/>
</dbReference>
<dbReference type="InterPro" id="IPR040042">
    <property type="entry name" value="Branching_enz_MT3115-like"/>
</dbReference>
<name>A0A9D9E2I8_9SPIO</name>
<evidence type="ECO:0000259" key="4">
    <source>
        <dbReference type="Pfam" id="PF03065"/>
    </source>
</evidence>
<dbReference type="InterPro" id="IPR015293">
    <property type="entry name" value="BE_C"/>
</dbReference>
<organism evidence="6 7">
    <name type="scientific">Candidatus Ornithospirochaeta stercoripullorum</name>
    <dbReference type="NCBI Taxonomy" id="2840899"/>
    <lineage>
        <taxon>Bacteria</taxon>
        <taxon>Pseudomonadati</taxon>
        <taxon>Spirochaetota</taxon>
        <taxon>Spirochaetia</taxon>
        <taxon>Spirochaetales</taxon>
        <taxon>Spirochaetaceae</taxon>
        <taxon>Spirochaetaceae incertae sedis</taxon>
        <taxon>Candidatus Ornithospirochaeta</taxon>
    </lineage>
</organism>
<dbReference type="SUPFAM" id="SSF88713">
    <property type="entry name" value="Glycoside hydrolase/deacetylase"/>
    <property type="match status" value="1"/>
</dbReference>
<comment type="similarity">
    <text evidence="1 3">Belongs to the glycosyl hydrolase 57 family.</text>
</comment>
<evidence type="ECO:0000256" key="3">
    <source>
        <dbReference type="RuleBase" id="RU361196"/>
    </source>
</evidence>
<sequence>MRRVNKLNLILQAHLPYVRHLEYPKFLEENWLFESLNETYIPLLRMLEKLEHDGVDFRLSICFSPTLVTMLTDAALQERFVGYMEERIELGKKEKRRTQNEERDCYQMAARYLDEAEKNLARFEELGRNILNGYKALHEKNRLELMTTAATHAYLPIYKDYPAAVNTQIVMGIKTHERIFGETPRGFWLPDCGYYPGLDEMLQKNGVSWCQLASHSVITARDKSVYGGYKPVELPSGVYGFVRDWRITSLVWSSVSGYPCDGDYRDFYRDIGYYLPLDYVRPYIHKPEIRVFTGYKYHAITGKTEDKAYYSPAKAAEKVELHAENFLYNIKRRGFAVSSAGINNPVFNLCFDAELFGHRWYEGIDFLEAVMRKADESEDFVFTTPTSVILENGETEKLRLNESSWGSGGYSDIWLDGSNSWIYRHIFKAIERMEELTKRFPDQGSLKGRFLNQALRELLLAMSSDWPCIMHDGTSVTYAEKRLRSHLGSFNVVYSAMSRNTVNTEWLINAERSSEIFPDIDYHLFEDYEE</sequence>
<dbReference type="Proteomes" id="UP000823615">
    <property type="component" value="Unassembled WGS sequence"/>
</dbReference>
<feature type="domain" description="Glycoside hydrolase family 57 N-terminal" evidence="4">
    <location>
        <begin position="9"/>
        <end position="390"/>
    </location>
</feature>
<keyword evidence="2 3" id="KW-0119">Carbohydrate metabolism</keyword>
<dbReference type="SUPFAM" id="SSF88688">
    <property type="entry name" value="Families 57/38 glycoside transferase middle domain"/>
    <property type="match status" value="1"/>
</dbReference>
<dbReference type="InterPro" id="IPR011330">
    <property type="entry name" value="Glyco_hydro/deAcase_b/a-brl"/>
</dbReference>
<comment type="caution">
    <text evidence="6">The sequence shown here is derived from an EMBL/GenBank/DDBJ whole genome shotgun (WGS) entry which is preliminary data.</text>
</comment>
<dbReference type="GO" id="GO:0003844">
    <property type="term" value="F:1,4-alpha-glucan branching enzyme activity"/>
    <property type="evidence" value="ECO:0007669"/>
    <property type="project" value="InterPro"/>
</dbReference>
<dbReference type="AlphaFoldDB" id="A0A9D9E2I8"/>
<reference evidence="6" key="1">
    <citation type="submission" date="2020-10" db="EMBL/GenBank/DDBJ databases">
        <authorList>
            <person name="Gilroy R."/>
        </authorList>
    </citation>
    <scope>NUCLEOTIDE SEQUENCE</scope>
    <source>
        <strain evidence="6">7293</strain>
    </source>
</reference>
<evidence type="ECO:0000259" key="5">
    <source>
        <dbReference type="Pfam" id="PF09210"/>
    </source>
</evidence>
<dbReference type="GO" id="GO:0005576">
    <property type="term" value="C:extracellular region"/>
    <property type="evidence" value="ECO:0007669"/>
    <property type="project" value="TreeGrafter"/>
</dbReference>
<evidence type="ECO:0000313" key="6">
    <source>
        <dbReference type="EMBL" id="MBO8436996.1"/>
    </source>
</evidence>
<dbReference type="InterPro" id="IPR028995">
    <property type="entry name" value="Glyco_hydro_57/38_cen_sf"/>
</dbReference>
<accession>A0A9D9E2I8</accession>